<evidence type="ECO:0000259" key="3">
    <source>
        <dbReference type="Pfam" id="PF00534"/>
    </source>
</evidence>
<evidence type="ECO:0000256" key="2">
    <source>
        <dbReference type="ARBA" id="ARBA00022679"/>
    </source>
</evidence>
<dbReference type="OrthoDB" id="9802525at2"/>
<evidence type="ECO:0000256" key="1">
    <source>
        <dbReference type="ARBA" id="ARBA00022676"/>
    </source>
</evidence>
<name>A0A1I4Y102_9GAMM</name>
<evidence type="ECO:0000259" key="4">
    <source>
        <dbReference type="Pfam" id="PF13579"/>
    </source>
</evidence>
<feature type="domain" description="Glycosyltransferase subfamily 4-like N-terminal" evidence="4">
    <location>
        <begin position="21"/>
        <end position="125"/>
    </location>
</feature>
<protein>
    <submittedName>
        <fullName evidence="5">Glycosyltransferase involved in cell wall bisynthesis</fullName>
    </submittedName>
</protein>
<gene>
    <name evidence="5" type="ORF">SAMN05216289_1145</name>
</gene>
<accession>A0A1I4Y102</accession>
<organism evidence="5 6">
    <name type="scientific">Dokdonella immobilis</name>
    <dbReference type="NCBI Taxonomy" id="578942"/>
    <lineage>
        <taxon>Bacteria</taxon>
        <taxon>Pseudomonadati</taxon>
        <taxon>Pseudomonadota</taxon>
        <taxon>Gammaproteobacteria</taxon>
        <taxon>Lysobacterales</taxon>
        <taxon>Rhodanobacteraceae</taxon>
        <taxon>Dokdonella</taxon>
    </lineage>
</organism>
<evidence type="ECO:0000313" key="5">
    <source>
        <dbReference type="EMBL" id="SFN31727.1"/>
    </source>
</evidence>
<dbReference type="PANTHER" id="PTHR12526:SF510">
    <property type="entry name" value="D-INOSITOL 3-PHOSPHATE GLYCOSYLTRANSFERASE"/>
    <property type="match status" value="1"/>
</dbReference>
<dbReference type="Pfam" id="PF13579">
    <property type="entry name" value="Glyco_trans_4_4"/>
    <property type="match status" value="1"/>
</dbReference>
<dbReference type="Gene3D" id="3.40.50.2000">
    <property type="entry name" value="Glycogen Phosphorylase B"/>
    <property type="match status" value="2"/>
</dbReference>
<dbReference type="CDD" id="cd03801">
    <property type="entry name" value="GT4_PimA-like"/>
    <property type="match status" value="1"/>
</dbReference>
<proteinExistence type="predicted"/>
<dbReference type="InterPro" id="IPR028098">
    <property type="entry name" value="Glyco_trans_4-like_N"/>
</dbReference>
<keyword evidence="2 5" id="KW-0808">Transferase</keyword>
<dbReference type="STRING" id="578942.SAMN05216289_1145"/>
<dbReference type="Proteomes" id="UP000198575">
    <property type="component" value="Unassembled WGS sequence"/>
</dbReference>
<reference evidence="5 6" key="1">
    <citation type="submission" date="2016-10" db="EMBL/GenBank/DDBJ databases">
        <authorList>
            <person name="de Groot N.N."/>
        </authorList>
    </citation>
    <scope>NUCLEOTIDE SEQUENCE [LARGE SCALE GENOMIC DNA]</scope>
    <source>
        <strain evidence="5 6">CGMCC 1.7659</strain>
    </source>
</reference>
<keyword evidence="6" id="KW-1185">Reference proteome</keyword>
<keyword evidence="1" id="KW-0328">Glycosyltransferase</keyword>
<dbReference type="AlphaFoldDB" id="A0A1I4Y102"/>
<dbReference type="RefSeq" id="WP_092407808.1">
    <property type="nucleotide sequence ID" value="NZ_FOVF01000014.1"/>
</dbReference>
<dbReference type="SUPFAM" id="SSF53756">
    <property type="entry name" value="UDP-Glycosyltransferase/glycogen phosphorylase"/>
    <property type="match status" value="1"/>
</dbReference>
<dbReference type="EMBL" id="FOVF01000014">
    <property type="protein sequence ID" value="SFN31727.1"/>
    <property type="molecule type" value="Genomic_DNA"/>
</dbReference>
<evidence type="ECO:0000313" key="6">
    <source>
        <dbReference type="Proteomes" id="UP000198575"/>
    </source>
</evidence>
<dbReference type="InterPro" id="IPR001296">
    <property type="entry name" value="Glyco_trans_1"/>
</dbReference>
<feature type="domain" description="Glycosyl transferase family 1" evidence="3">
    <location>
        <begin position="144"/>
        <end position="296"/>
    </location>
</feature>
<dbReference type="GO" id="GO:1901135">
    <property type="term" value="P:carbohydrate derivative metabolic process"/>
    <property type="evidence" value="ECO:0007669"/>
    <property type="project" value="UniProtKB-ARBA"/>
</dbReference>
<dbReference type="Pfam" id="PF00534">
    <property type="entry name" value="Glycos_transf_1"/>
    <property type="match status" value="1"/>
</dbReference>
<sequence length="320" mass="36331">MADSESGPLDFQVRFLFPSVRTSRQRLRTWNPLAFLAAVRAILKSKPDLLIVSLWRSCIVGILVRTFRSRIKLVVLIHNSVDAHWLDYLFTRWAMALSSAVWADSEASVELRFRNTLRRQVTIIPFMTRRIAPARAVDTMVPPTPQFIFWGRLAPQKNLERAIRLFHRIWQARPSGRFTIIGPDAGEKSSLQALCSELGLTAAVRFMGEMSFEGIRELATDHFFYLQTSAYEGMAMSVVEGMQLGLVPVVTPVGEIGRYCLDNENAVIVDSDERTATSILRLLDEPAAYAELRRKAVHYWHGRPIYREAVIAECLRLVGP</sequence>
<dbReference type="PANTHER" id="PTHR12526">
    <property type="entry name" value="GLYCOSYLTRANSFERASE"/>
    <property type="match status" value="1"/>
</dbReference>
<dbReference type="GO" id="GO:0016757">
    <property type="term" value="F:glycosyltransferase activity"/>
    <property type="evidence" value="ECO:0007669"/>
    <property type="project" value="UniProtKB-KW"/>
</dbReference>